<protein>
    <submittedName>
        <fullName evidence="1">Uncharacterized protein</fullName>
    </submittedName>
</protein>
<dbReference type="AlphaFoldDB" id="A0A0S4QDM2"/>
<keyword evidence="2" id="KW-1185">Reference proteome</keyword>
<reference evidence="2" key="1">
    <citation type="submission" date="2015-11" db="EMBL/GenBank/DDBJ databases">
        <authorList>
            <person name="Varghese N."/>
        </authorList>
    </citation>
    <scope>NUCLEOTIDE SEQUENCE [LARGE SCALE GENOMIC DNA]</scope>
    <source>
        <strain evidence="2">DSM 45899</strain>
    </source>
</reference>
<evidence type="ECO:0000313" key="2">
    <source>
        <dbReference type="Proteomes" id="UP000198802"/>
    </source>
</evidence>
<dbReference type="EMBL" id="FAOZ01000001">
    <property type="protein sequence ID" value="CUU53601.1"/>
    <property type="molecule type" value="Genomic_DNA"/>
</dbReference>
<gene>
    <name evidence="1" type="ORF">Ga0074812_10199</name>
</gene>
<proteinExistence type="predicted"/>
<organism evidence="1 2">
    <name type="scientific">Parafrankia irregularis</name>
    <dbReference type="NCBI Taxonomy" id="795642"/>
    <lineage>
        <taxon>Bacteria</taxon>
        <taxon>Bacillati</taxon>
        <taxon>Actinomycetota</taxon>
        <taxon>Actinomycetes</taxon>
        <taxon>Frankiales</taxon>
        <taxon>Frankiaceae</taxon>
        <taxon>Parafrankia</taxon>
    </lineage>
</organism>
<dbReference type="Proteomes" id="UP000198802">
    <property type="component" value="Unassembled WGS sequence"/>
</dbReference>
<accession>A0A0S4QDM2</accession>
<sequence>MVQEADRIRRRSSPHRFLVQVVRPCVVTLVDGGLGEGAFADLAGAVDDDDAGVGERGGYQCGGVSREELEVELTWFGGHLVAAHSHPFCSIIIQV</sequence>
<evidence type="ECO:0000313" key="1">
    <source>
        <dbReference type="EMBL" id="CUU53601.1"/>
    </source>
</evidence>
<name>A0A0S4QDM2_9ACTN</name>